<dbReference type="RefSeq" id="WP_307348563.1">
    <property type="nucleotide sequence ID" value="NZ_JAUSVS010000002.1"/>
</dbReference>
<gene>
    <name evidence="1" type="ORF">QO010_001908</name>
</gene>
<dbReference type="Gene3D" id="1.10.10.10">
    <property type="entry name" value="Winged helix-like DNA-binding domain superfamily/Winged helix DNA-binding domain"/>
    <property type="match status" value="1"/>
</dbReference>
<dbReference type="InterPro" id="IPR036388">
    <property type="entry name" value="WH-like_DNA-bd_sf"/>
</dbReference>
<evidence type="ECO:0008006" key="3">
    <source>
        <dbReference type="Google" id="ProtNLM"/>
    </source>
</evidence>
<proteinExistence type="predicted"/>
<dbReference type="Proteomes" id="UP001228905">
    <property type="component" value="Unassembled WGS sequence"/>
</dbReference>
<protein>
    <recommendedName>
        <fullName evidence="3">HTH crp-type domain-containing protein</fullName>
    </recommendedName>
</protein>
<dbReference type="SUPFAM" id="SSF46785">
    <property type="entry name" value="Winged helix' DNA-binding domain"/>
    <property type="match status" value="1"/>
</dbReference>
<reference evidence="1 2" key="1">
    <citation type="submission" date="2023-07" db="EMBL/GenBank/DDBJ databases">
        <title>Genomic Encyclopedia of Type Strains, Phase IV (KMG-IV): sequencing the most valuable type-strain genomes for metagenomic binning, comparative biology and taxonomic classification.</title>
        <authorList>
            <person name="Goeker M."/>
        </authorList>
    </citation>
    <scope>NUCLEOTIDE SEQUENCE [LARGE SCALE GENOMIC DNA]</scope>
    <source>
        <strain evidence="1 2">DSM 18695</strain>
    </source>
</reference>
<comment type="caution">
    <text evidence="1">The sequence shown here is derived from an EMBL/GenBank/DDBJ whole genome shotgun (WGS) entry which is preliminary data.</text>
</comment>
<keyword evidence="2" id="KW-1185">Reference proteome</keyword>
<dbReference type="EMBL" id="JAUSVS010000002">
    <property type="protein sequence ID" value="MDQ0464137.1"/>
    <property type="molecule type" value="Genomic_DNA"/>
</dbReference>
<name>A0ABU0IQ50_9CAUL</name>
<dbReference type="InterPro" id="IPR036390">
    <property type="entry name" value="WH_DNA-bd_sf"/>
</dbReference>
<accession>A0ABU0IQ50</accession>
<evidence type="ECO:0000313" key="2">
    <source>
        <dbReference type="Proteomes" id="UP001228905"/>
    </source>
</evidence>
<evidence type="ECO:0000313" key="1">
    <source>
        <dbReference type="EMBL" id="MDQ0464137.1"/>
    </source>
</evidence>
<sequence>MNDDILAQPGSRIFAYFTAEFMLRAASSIAVAFDHDYESAILFLSVTTQNSQNIMLKRDLRARYASLSTPIDPELMTPVSRSALSRSTGLPRETVRRKIGKLIDRGLIVDTPRGLIVPRYVTDSPAYAQVLGPQADNLRRLFSMIGDLLDAAPERAEEMVA</sequence>
<organism evidence="1 2">
    <name type="scientific">Caulobacter ginsengisoli</name>
    <dbReference type="NCBI Taxonomy" id="400775"/>
    <lineage>
        <taxon>Bacteria</taxon>
        <taxon>Pseudomonadati</taxon>
        <taxon>Pseudomonadota</taxon>
        <taxon>Alphaproteobacteria</taxon>
        <taxon>Caulobacterales</taxon>
        <taxon>Caulobacteraceae</taxon>
        <taxon>Caulobacter</taxon>
    </lineage>
</organism>